<dbReference type="GO" id="GO:0030170">
    <property type="term" value="F:pyridoxal phosphate binding"/>
    <property type="evidence" value="ECO:0007669"/>
    <property type="project" value="InterPro"/>
</dbReference>
<dbReference type="InterPro" id="IPR050859">
    <property type="entry name" value="Class-I_PLP-dep_aminotransf"/>
</dbReference>
<geneLocation type="plasmid" evidence="7">
    <name>pfdu301a</name>
</geneLocation>
<accession>A0A6M6E788</accession>
<evidence type="ECO:0000313" key="7">
    <source>
        <dbReference type="Proteomes" id="UP000501076"/>
    </source>
</evidence>
<dbReference type="AlphaFoldDB" id="A0A6M6E788"/>
<proteinExistence type="predicted"/>
<sequence>MDNAKTSVTDPVFFSIGLPNRELLPKKKLQDVYNSIFESGTDSYFNYGGSKGISPLLSTISKKENISQDYIMISTGNTQGVELCARLVLNPKDTIAFESYTYAIAHSLTHQYNLNALEIPVEADGMDIECLEQELKKTSIKALYVIPNANNPTGTTLSLNKRKKLVQLAYQYDFLIIEDDPYRDLIFDKRLPSLFELDSRKEKVIYLYSFSKTIAPTLRTGFILAHPFYIKKLEQFKQTTDSCTSPLNQMVVNEMIKSDAWNDSLEKQRSFYEIKKDLTKSFLNKMNERYGWTSNEPAGGLFYWVDTHVGDVTDWLKYAAESGVVFIPGKAFALDDQTNTKFRLCYSYCDNEEMLIGFERLEQSFVKWQKNTTLKENDYLSQNI</sequence>
<dbReference type="EMBL" id="CP045273">
    <property type="protein sequence ID" value="QJX81009.1"/>
    <property type="molecule type" value="Genomic_DNA"/>
</dbReference>
<dbReference type="InterPro" id="IPR004839">
    <property type="entry name" value="Aminotransferase_I/II_large"/>
</dbReference>
<organism evidence="6 7">
    <name type="scientific">Priestia megaterium</name>
    <name type="common">Bacillus megaterium</name>
    <dbReference type="NCBI Taxonomy" id="1404"/>
    <lineage>
        <taxon>Bacteria</taxon>
        <taxon>Bacillati</taxon>
        <taxon>Bacillota</taxon>
        <taxon>Bacilli</taxon>
        <taxon>Bacillales</taxon>
        <taxon>Bacillaceae</taxon>
        <taxon>Priestia</taxon>
    </lineage>
</organism>
<evidence type="ECO:0000256" key="1">
    <source>
        <dbReference type="ARBA" id="ARBA00001933"/>
    </source>
</evidence>
<dbReference type="CDD" id="cd00609">
    <property type="entry name" value="AAT_like"/>
    <property type="match status" value="1"/>
</dbReference>
<keyword evidence="3 6" id="KW-0808">Transferase</keyword>
<dbReference type="InterPro" id="IPR015424">
    <property type="entry name" value="PyrdxlP-dep_Trfase"/>
</dbReference>
<dbReference type="GO" id="GO:0008483">
    <property type="term" value="F:transaminase activity"/>
    <property type="evidence" value="ECO:0007669"/>
    <property type="project" value="UniProtKB-KW"/>
</dbReference>
<dbReference type="Pfam" id="PF00155">
    <property type="entry name" value="Aminotran_1_2"/>
    <property type="match status" value="1"/>
</dbReference>
<name>A0A6M6E788_PRIMG</name>
<comment type="cofactor">
    <cofactor evidence="1">
        <name>pyridoxal 5'-phosphate</name>
        <dbReference type="ChEBI" id="CHEBI:597326"/>
    </cofactor>
</comment>
<dbReference type="InterPro" id="IPR015422">
    <property type="entry name" value="PyrdxlP-dep_Trfase_small"/>
</dbReference>
<evidence type="ECO:0000256" key="3">
    <source>
        <dbReference type="ARBA" id="ARBA00022679"/>
    </source>
</evidence>
<dbReference type="PANTHER" id="PTHR42790:SF19">
    <property type="entry name" value="KYNURENINE_ALPHA-AMINOADIPATE AMINOTRANSFERASE, MITOCHONDRIAL"/>
    <property type="match status" value="1"/>
</dbReference>
<reference evidence="6 7" key="1">
    <citation type="submission" date="2019-10" db="EMBL/GenBank/DDBJ databases">
        <title>Complete genome sequences for adaption low water activity.</title>
        <authorList>
            <person name="Zhao L."/>
            <person name="Zhong J."/>
        </authorList>
    </citation>
    <scope>NUCLEOTIDE SEQUENCE [LARGE SCALE GENOMIC DNA]</scope>
    <source>
        <strain evidence="6 7">FDU301</strain>
        <plasmid evidence="7">pfdu301a</plasmid>
    </source>
</reference>
<evidence type="ECO:0000259" key="5">
    <source>
        <dbReference type="Pfam" id="PF00155"/>
    </source>
</evidence>
<dbReference type="GO" id="GO:1901605">
    <property type="term" value="P:alpha-amino acid metabolic process"/>
    <property type="evidence" value="ECO:0007669"/>
    <property type="project" value="TreeGrafter"/>
</dbReference>
<evidence type="ECO:0000256" key="4">
    <source>
        <dbReference type="ARBA" id="ARBA00022898"/>
    </source>
</evidence>
<dbReference type="Proteomes" id="UP000501076">
    <property type="component" value="Plasmid pFDU301A"/>
</dbReference>
<dbReference type="InterPro" id="IPR015421">
    <property type="entry name" value="PyrdxlP-dep_Trfase_major"/>
</dbReference>
<dbReference type="Gene3D" id="3.40.640.10">
    <property type="entry name" value="Type I PLP-dependent aspartate aminotransferase-like (Major domain)"/>
    <property type="match status" value="1"/>
</dbReference>
<evidence type="ECO:0000313" key="6">
    <source>
        <dbReference type="EMBL" id="QJX81009.1"/>
    </source>
</evidence>
<evidence type="ECO:0000256" key="2">
    <source>
        <dbReference type="ARBA" id="ARBA00022576"/>
    </source>
</evidence>
<protein>
    <submittedName>
        <fullName evidence="6">Aminotransferase class I/II-fold pyridoxal phosphate-dependent enzyme</fullName>
    </submittedName>
</protein>
<keyword evidence="2 6" id="KW-0032">Aminotransferase</keyword>
<keyword evidence="6" id="KW-0614">Plasmid</keyword>
<dbReference type="SUPFAM" id="SSF53383">
    <property type="entry name" value="PLP-dependent transferases"/>
    <property type="match status" value="1"/>
</dbReference>
<dbReference type="Gene3D" id="3.90.1150.10">
    <property type="entry name" value="Aspartate Aminotransferase, domain 1"/>
    <property type="match status" value="1"/>
</dbReference>
<gene>
    <name evidence="6" type="ORF">FDZ14_28600</name>
</gene>
<feature type="domain" description="Aminotransferase class I/classII large" evidence="5">
    <location>
        <begin position="40"/>
        <end position="360"/>
    </location>
</feature>
<keyword evidence="4" id="KW-0663">Pyridoxal phosphate</keyword>
<dbReference type="PANTHER" id="PTHR42790">
    <property type="entry name" value="AMINOTRANSFERASE"/>
    <property type="match status" value="1"/>
</dbReference>